<accession>A0ABV9GS82</accession>
<organism evidence="1 2">
    <name type="scientific">Camelliibacillus cellulosilyticus</name>
    <dbReference type="NCBI Taxonomy" id="2174486"/>
    <lineage>
        <taxon>Bacteria</taxon>
        <taxon>Bacillati</taxon>
        <taxon>Bacillota</taxon>
        <taxon>Bacilli</taxon>
        <taxon>Bacillales</taxon>
        <taxon>Sporolactobacillaceae</taxon>
        <taxon>Camelliibacillus</taxon>
    </lineage>
</organism>
<sequence length="49" mass="5939">MALEAEWERYYCALVLEFENCLRRPITKAEADFIKWMALKELSERETIK</sequence>
<evidence type="ECO:0000313" key="2">
    <source>
        <dbReference type="Proteomes" id="UP001596022"/>
    </source>
</evidence>
<dbReference type="Proteomes" id="UP001596022">
    <property type="component" value="Unassembled WGS sequence"/>
</dbReference>
<proteinExistence type="predicted"/>
<name>A0ABV9GS82_9BACL</name>
<protein>
    <submittedName>
        <fullName evidence="1">Uncharacterized protein</fullName>
    </submittedName>
</protein>
<keyword evidence="2" id="KW-1185">Reference proteome</keyword>
<reference evidence="2" key="1">
    <citation type="journal article" date="2019" name="Int. J. Syst. Evol. Microbiol.">
        <title>The Global Catalogue of Microorganisms (GCM) 10K type strain sequencing project: providing services to taxonomists for standard genome sequencing and annotation.</title>
        <authorList>
            <consortium name="The Broad Institute Genomics Platform"/>
            <consortium name="The Broad Institute Genome Sequencing Center for Infectious Disease"/>
            <person name="Wu L."/>
            <person name="Ma J."/>
        </authorList>
    </citation>
    <scope>NUCLEOTIDE SEQUENCE [LARGE SCALE GENOMIC DNA]</scope>
    <source>
        <strain evidence="2">CGMCC 1.16306</strain>
    </source>
</reference>
<dbReference type="RefSeq" id="WP_376846602.1">
    <property type="nucleotide sequence ID" value="NZ_JBHSFW010000009.1"/>
</dbReference>
<dbReference type="EMBL" id="JBHSFW010000009">
    <property type="protein sequence ID" value="MFC4619505.1"/>
    <property type="molecule type" value="Genomic_DNA"/>
</dbReference>
<evidence type="ECO:0000313" key="1">
    <source>
        <dbReference type="EMBL" id="MFC4619505.1"/>
    </source>
</evidence>
<comment type="caution">
    <text evidence="1">The sequence shown here is derived from an EMBL/GenBank/DDBJ whole genome shotgun (WGS) entry which is preliminary data.</text>
</comment>
<gene>
    <name evidence="1" type="ORF">ACFO4N_12360</name>
</gene>